<evidence type="ECO:0000256" key="2">
    <source>
        <dbReference type="ARBA" id="ARBA00013165"/>
    </source>
</evidence>
<dbReference type="InterPro" id="IPR014729">
    <property type="entry name" value="Rossmann-like_a/b/a_fold"/>
</dbReference>
<feature type="domain" description="Aminoacyl-tRNA synthetase class Ia" evidence="10">
    <location>
        <begin position="61"/>
        <end position="669"/>
    </location>
</feature>
<dbReference type="GO" id="GO:0005739">
    <property type="term" value="C:mitochondrion"/>
    <property type="evidence" value="ECO:0007669"/>
    <property type="project" value="TreeGrafter"/>
</dbReference>
<sequence>MRLYCNLWTMASRVRCVFQSRIMKSTYSNTVLLPKSTFPVHMKADERIDEDRKLAVAHDVQSIYEKQLYVDPDKPLFVLLDGPPYANGDVHIGHAVNKILKDIVVRYKIMTGHRVHFRPGWDCHGLPVELKATKSLSCGNNTDPIAIRTAARKFAEKAIESQMSCFKEWAILGDWSNRYATFDSRYKSTELRFFKALYESGLTFRAFKPVYWSPTAKTALAEAELEYCPTHRSLAVYFTMLTINFPKELFALSPLTPVWAVVWTTTPWTLPVNDAICYNSNLQYCLVTLERGRKRKTKKQLDYYLIGLDSLERFQAALQRPVYVASTFPGTLLQGLLYSMPLLPDQAFPFYPGAHVDSKQGTCLVHTAFAHGFDDFNVGIEHGREIQSLVDEQGRYVREMGPPLWGKDVMTEGPAIFLATYPKHVLAREEIVHSYPYDWRTGKPVIIRSSKQWFVDTDQLKQCALDSLRKVNVFPPSHVNSMVEMISRRPLWCISRQRVWGTPIPVLYCLDTDEPLAVSEVIDHVMHEMECRGWDAWWTHDATEFLPRKYKSIPVKKSDEVFDVWFDSGLSWAAILDQDSPQADLVVEGLDQVRGWFQSLLFTSVANRKKAPYKHIIVHGFVQDEQGRKMSKSAGNVVAPDVFLRGGTVNNKTVPPLGVDGLRLWVALYGSDRTNIPVGESSIVTVRSTLVQIRSVLRFLSGVLHDFDPSTDHCSYDQLSTVDKYMLRRLSEYIASLRDDLERYRIVSAMTKAVHFINGDVSNFYCTTVKNRLYCCPKTSVTRRSAQTVLHNVVSTCVRSIAPILPNLAEEYLRHVAGAFGGSVLESGWPEVPDTSYHGKEEESDFKVALSARAKFLASYGSQHTMQYHLAISSSATVIRSLMNIVPASELVDLFLVSTVELKENMQTDDDNIVFSVSPSAYQLCPRCKRYTRNDSEDLCLPCTEACHG</sequence>
<dbReference type="InterPro" id="IPR050081">
    <property type="entry name" value="Ile-tRNA_ligase"/>
</dbReference>
<evidence type="ECO:0000256" key="7">
    <source>
        <dbReference type="ARBA" id="ARBA00023146"/>
    </source>
</evidence>
<dbReference type="InterPro" id="IPR002301">
    <property type="entry name" value="Ile-tRNA-ligase"/>
</dbReference>
<evidence type="ECO:0000256" key="9">
    <source>
        <dbReference type="RuleBase" id="RU363035"/>
    </source>
</evidence>
<dbReference type="GO" id="GO:0002161">
    <property type="term" value="F:aminoacyl-tRNA deacylase activity"/>
    <property type="evidence" value="ECO:0007669"/>
    <property type="project" value="InterPro"/>
</dbReference>
<dbReference type="PANTHER" id="PTHR42765:SF1">
    <property type="entry name" value="ISOLEUCINE--TRNA LIGASE, MITOCHONDRIAL"/>
    <property type="match status" value="1"/>
</dbReference>
<keyword evidence="7 9" id="KW-0030">Aminoacyl-tRNA synthetase</keyword>
<keyword evidence="4 9" id="KW-0547">Nucleotide-binding</keyword>
<dbReference type="Proteomes" id="UP000030764">
    <property type="component" value="Unassembled WGS sequence"/>
</dbReference>
<dbReference type="Gene3D" id="3.40.50.620">
    <property type="entry name" value="HUPs"/>
    <property type="match status" value="2"/>
</dbReference>
<dbReference type="PROSITE" id="PS00178">
    <property type="entry name" value="AA_TRNA_LIGASE_I"/>
    <property type="match status" value="1"/>
</dbReference>
<keyword evidence="6 9" id="KW-0648">Protein biosynthesis</keyword>
<dbReference type="CDD" id="cd07960">
    <property type="entry name" value="Anticodon_Ia_Ile_BEm"/>
    <property type="match status" value="1"/>
</dbReference>
<dbReference type="InterPro" id="IPR013155">
    <property type="entry name" value="M/V/L/I-tRNA-synth_anticd-bd"/>
</dbReference>
<evidence type="ECO:0000256" key="1">
    <source>
        <dbReference type="ARBA" id="ARBA00005594"/>
    </source>
</evidence>
<dbReference type="SUPFAM" id="SSF50677">
    <property type="entry name" value="ValRS/IleRS/LeuRS editing domain"/>
    <property type="match status" value="1"/>
</dbReference>
<dbReference type="SUPFAM" id="SSF52374">
    <property type="entry name" value="Nucleotidylyl transferase"/>
    <property type="match status" value="1"/>
</dbReference>
<dbReference type="GO" id="GO:0032543">
    <property type="term" value="P:mitochondrial translation"/>
    <property type="evidence" value="ECO:0007669"/>
    <property type="project" value="TreeGrafter"/>
</dbReference>
<protein>
    <recommendedName>
        <fullName evidence="2">isoleucine--tRNA ligase</fullName>
        <ecNumber evidence="2">6.1.1.5</ecNumber>
    </recommendedName>
    <alternativeName>
        <fullName evidence="8">Isoleucyl-tRNA synthetase</fullName>
    </alternativeName>
</protein>
<dbReference type="GO" id="GO:0004822">
    <property type="term" value="F:isoleucine-tRNA ligase activity"/>
    <property type="evidence" value="ECO:0007669"/>
    <property type="project" value="UniProtKB-EC"/>
</dbReference>
<dbReference type="Pfam" id="PF08264">
    <property type="entry name" value="Anticodon_1"/>
    <property type="match status" value="1"/>
</dbReference>
<dbReference type="InterPro" id="IPR002300">
    <property type="entry name" value="aa-tRNA-synth_Ia"/>
</dbReference>
<comment type="similarity">
    <text evidence="1 9">Belongs to the class-I aminoacyl-tRNA synthetase family.</text>
</comment>
<dbReference type="GO" id="GO:0000049">
    <property type="term" value="F:tRNA binding"/>
    <property type="evidence" value="ECO:0007669"/>
    <property type="project" value="InterPro"/>
</dbReference>
<reference evidence="12 13" key="1">
    <citation type="journal article" date="2014" name="Nat. Genet.">
        <title>Genome and transcriptome of the porcine whipworm Trichuris suis.</title>
        <authorList>
            <person name="Jex A.R."/>
            <person name="Nejsum P."/>
            <person name="Schwarz E.M."/>
            <person name="Hu L."/>
            <person name="Young N.D."/>
            <person name="Hall R.S."/>
            <person name="Korhonen P.K."/>
            <person name="Liao S."/>
            <person name="Thamsborg S."/>
            <person name="Xia J."/>
            <person name="Xu P."/>
            <person name="Wang S."/>
            <person name="Scheerlinck J.P."/>
            <person name="Hofmann A."/>
            <person name="Sternberg P.W."/>
            <person name="Wang J."/>
            <person name="Gasser R.B."/>
        </authorList>
    </citation>
    <scope>NUCLEOTIDE SEQUENCE [LARGE SCALE GENOMIC DNA]</scope>
    <source>
        <strain evidence="12">DCEP-RM93M</strain>
    </source>
</reference>
<evidence type="ECO:0000313" key="12">
    <source>
        <dbReference type="EMBL" id="KFD54488.1"/>
    </source>
</evidence>
<dbReference type="Pfam" id="PF00133">
    <property type="entry name" value="tRNA-synt_1"/>
    <property type="match status" value="1"/>
</dbReference>
<dbReference type="InterPro" id="IPR033708">
    <property type="entry name" value="Anticodon_Ile_BEm"/>
</dbReference>
<dbReference type="InterPro" id="IPR001412">
    <property type="entry name" value="aa-tRNA-synth_I_CS"/>
</dbReference>
<dbReference type="Gene3D" id="3.90.740.10">
    <property type="entry name" value="Valyl/Leucyl/Isoleucyl-tRNA synthetase, editing domain"/>
    <property type="match status" value="1"/>
</dbReference>
<dbReference type="AlphaFoldDB" id="A0A085MB92"/>
<evidence type="ECO:0000256" key="5">
    <source>
        <dbReference type="ARBA" id="ARBA00022840"/>
    </source>
</evidence>
<evidence type="ECO:0000259" key="10">
    <source>
        <dbReference type="Pfam" id="PF00133"/>
    </source>
</evidence>
<name>A0A085MB92_9BILA</name>
<evidence type="ECO:0000256" key="4">
    <source>
        <dbReference type="ARBA" id="ARBA00022741"/>
    </source>
</evidence>
<dbReference type="InterPro" id="IPR009008">
    <property type="entry name" value="Val/Leu/Ile-tRNA-synth_edit"/>
</dbReference>
<dbReference type="SUPFAM" id="SSF47323">
    <property type="entry name" value="Anticodon-binding domain of a subclass of class I aminoacyl-tRNA synthetases"/>
    <property type="match status" value="1"/>
</dbReference>
<dbReference type="EC" id="6.1.1.5" evidence="2"/>
<keyword evidence="5 9" id="KW-0067">ATP-binding</keyword>
<organism evidence="12 13">
    <name type="scientific">Trichuris suis</name>
    <name type="common">pig whipworm</name>
    <dbReference type="NCBI Taxonomy" id="68888"/>
    <lineage>
        <taxon>Eukaryota</taxon>
        <taxon>Metazoa</taxon>
        <taxon>Ecdysozoa</taxon>
        <taxon>Nematoda</taxon>
        <taxon>Enoplea</taxon>
        <taxon>Dorylaimia</taxon>
        <taxon>Trichinellida</taxon>
        <taxon>Trichuridae</taxon>
        <taxon>Trichuris</taxon>
    </lineage>
</organism>
<dbReference type="NCBIfam" id="TIGR00392">
    <property type="entry name" value="ileS"/>
    <property type="match status" value="1"/>
</dbReference>
<evidence type="ECO:0000256" key="3">
    <source>
        <dbReference type="ARBA" id="ARBA00022598"/>
    </source>
</evidence>
<evidence type="ECO:0000313" key="13">
    <source>
        <dbReference type="Proteomes" id="UP000030764"/>
    </source>
</evidence>
<keyword evidence="3 9" id="KW-0436">Ligase</keyword>
<dbReference type="GO" id="GO:0005524">
    <property type="term" value="F:ATP binding"/>
    <property type="evidence" value="ECO:0007669"/>
    <property type="project" value="UniProtKB-KW"/>
</dbReference>
<feature type="domain" description="Methionyl/Valyl/Leucyl/Isoleucyl-tRNA synthetase anticodon-binding" evidence="11">
    <location>
        <begin position="723"/>
        <end position="863"/>
    </location>
</feature>
<proteinExistence type="inferred from homology"/>
<dbReference type="Gene3D" id="1.10.730.20">
    <property type="match status" value="1"/>
</dbReference>
<dbReference type="PRINTS" id="PR00984">
    <property type="entry name" value="TRNASYNTHILE"/>
</dbReference>
<keyword evidence="13" id="KW-1185">Reference proteome</keyword>
<gene>
    <name evidence="12" type="ORF">M513_04635</name>
</gene>
<dbReference type="PANTHER" id="PTHR42765">
    <property type="entry name" value="SOLEUCYL-TRNA SYNTHETASE"/>
    <property type="match status" value="1"/>
</dbReference>
<evidence type="ECO:0000256" key="6">
    <source>
        <dbReference type="ARBA" id="ARBA00022917"/>
    </source>
</evidence>
<evidence type="ECO:0000256" key="8">
    <source>
        <dbReference type="ARBA" id="ARBA00032665"/>
    </source>
</evidence>
<accession>A0A085MB92</accession>
<dbReference type="InterPro" id="IPR009080">
    <property type="entry name" value="tRNAsynth_Ia_anticodon-bd"/>
</dbReference>
<dbReference type="GO" id="GO:0006428">
    <property type="term" value="P:isoleucyl-tRNA aminoacylation"/>
    <property type="evidence" value="ECO:0007669"/>
    <property type="project" value="InterPro"/>
</dbReference>
<evidence type="ECO:0000259" key="11">
    <source>
        <dbReference type="Pfam" id="PF08264"/>
    </source>
</evidence>
<dbReference type="EMBL" id="KL363207">
    <property type="protein sequence ID" value="KFD54488.1"/>
    <property type="molecule type" value="Genomic_DNA"/>
</dbReference>